<keyword evidence="4" id="KW-1185">Reference proteome</keyword>
<dbReference type="Proteomes" id="UP000076878">
    <property type="component" value="Unassembled WGS sequence"/>
</dbReference>
<dbReference type="EMBL" id="FNYT01000001">
    <property type="protein sequence ID" value="SEI56033.1"/>
    <property type="molecule type" value="Genomic_DNA"/>
</dbReference>
<proteinExistence type="predicted"/>
<protein>
    <submittedName>
        <fullName evidence="1">Uncharacterized protein</fullName>
    </submittedName>
</protein>
<evidence type="ECO:0000313" key="1">
    <source>
        <dbReference type="EMBL" id="CZQ80480.1"/>
    </source>
</evidence>
<dbReference type="EMBL" id="FJNB01000001">
    <property type="protein sequence ID" value="CZQ80480.1"/>
    <property type="molecule type" value="Genomic_DNA"/>
</dbReference>
<sequence length="418" mass="47004">MTAEVGILNANGLVLAADSALTMGNSEQMKIFNSGNKIFSLGPTHSIAIMMFGNVLFMGIPWEIIVTGFHQKIGSRPLDKVSDYCTEFFNYLESVDEIYSSIYTEVLIIGYAENVSNILENTTYIPSPGAFTLADYQKAVEEKIPALLKESEKMKSITKKAPIKVFSDRYGEKLDEVFKELFDTVFLGLNLYDKFKPDLYKLVRNYVYSDSYYPDTYSGLVIAGFGFDELFPSIYQYDIAGVVDRVIKKRLTVRQIVMNDFAEDRCSSAIVPFAQQDMVHTVINGIAPDLEADLGELLRATLRKFVSELTEKKLLKESDAQEINKLEAMLVESGLDAFDNMKQERHLTPVLMTIDSMPKEELALIAETLVNITSFKGKISFSMETVGGPIDVLLITKGDGPVWVKRKNYFTPDSNRLR</sequence>
<evidence type="ECO:0000313" key="2">
    <source>
        <dbReference type="EMBL" id="SEI56033.1"/>
    </source>
</evidence>
<organism evidence="1 3">
    <name type="scientific">Trichococcus ilyis</name>
    <dbReference type="NCBI Taxonomy" id="640938"/>
    <lineage>
        <taxon>Bacteria</taxon>
        <taxon>Bacillati</taxon>
        <taxon>Bacillota</taxon>
        <taxon>Bacilli</taxon>
        <taxon>Lactobacillales</taxon>
        <taxon>Carnobacteriaceae</taxon>
        <taxon>Trichococcus</taxon>
    </lineage>
</organism>
<reference evidence="2 4" key="2">
    <citation type="submission" date="2016-10" db="EMBL/GenBank/DDBJ databases">
        <authorList>
            <person name="Varghese N."/>
            <person name="Submissions S."/>
        </authorList>
    </citation>
    <scope>NUCLEOTIDE SEQUENCE [LARGE SCALE GENOMIC DNA]</scope>
    <source>
        <strain evidence="2 4">DSM 22150</strain>
    </source>
</reference>
<dbReference type="RefSeq" id="WP_131814017.1">
    <property type="nucleotide sequence ID" value="NZ_FJNB01000001.1"/>
</dbReference>
<name>A0A143Y854_9LACT</name>
<reference evidence="1 3" key="1">
    <citation type="submission" date="2016-02" db="EMBL/GenBank/DDBJ databases">
        <authorList>
            <person name="Wen L."/>
            <person name="He K."/>
            <person name="Yang H."/>
        </authorList>
    </citation>
    <scope>NUCLEOTIDE SEQUENCE [LARGE SCALE GENOMIC DNA]</scope>
    <source>
        <strain evidence="1">Trichococcus_R210</strain>
    </source>
</reference>
<dbReference type="AlphaFoldDB" id="A0A143Y854"/>
<dbReference type="Proteomes" id="UP000199280">
    <property type="component" value="Unassembled WGS sequence"/>
</dbReference>
<evidence type="ECO:0000313" key="3">
    <source>
        <dbReference type="Proteomes" id="UP000076878"/>
    </source>
</evidence>
<dbReference type="STRING" id="640938.TR210_59"/>
<dbReference type="OrthoDB" id="978985at2"/>
<gene>
    <name evidence="2" type="ORF">SAMN05216375_101209</name>
    <name evidence="1" type="ORF">TR210_59</name>
</gene>
<evidence type="ECO:0000313" key="4">
    <source>
        <dbReference type="Proteomes" id="UP000199280"/>
    </source>
</evidence>
<accession>A0A143Y854</accession>